<dbReference type="AlphaFoldDB" id="A0A844AYL7"/>
<sequence length="836" mass="90454">MFFDLDVLRGFGDAPCLRFRSETISYNTLADCAAEFAAKLPEARALIAIEMAPRPDAIAAYIGALSAGHAVLPLPVGSASGQALARFQAAYHYSDRLVHIGPSAKFHDDLALVLQTSGSTGQGQGVRLSQAALQSNAQAIAEYLQLSSHDRAALILPLHYSYGLSVLHSHLRVGASLWLAEGSVLEGNFLHELSAAKATNLAGVPHHFTMLDNVGLAAQLPAELKTLTVAGGAMAPDAVQRWSGIMERQSGRFFVMYGQTEACARIAYLPPDLACSHPDAMGRAIPGGTLMLRNETGQIVTGAGEGELIYTGPNVMMGYASDAQDLQKGAEIAELATGDLAQRDADGIYRITGRLSRMSKIAGLRIGHDALERGLWEHGYEPAIWGDDDTLYIAAATADEALAQKAADLAGIGRSHIELVSCKSFPRRANGKIDYPALRQMQPVRRETKGVAEAFAQCFAPEPVAPDQSFADLGGDSLKHVELSLTLDRILGGLPDNWEETPIKDLRKPLRSGSMVSVPLLARVLAILAVVIAHQTNIPVYGGAAAMVILLGMSVADHRLNALSDGDPWQFMKPTLRVLGPYFAVLAGYALVWEQVPWVSVVLLGNFAITTPETHLMLPYLYWFVEAYVQMSLLVLLLFWPPKMRQTVRSHPFAAGAALLVFAVALRVTVPELWPLPAGRSQFSLPWVFYLFALGWCVACAKTLAQRMLVLAAAMVIFPTAAYLGGNWYGAWYKYMGLLALTGVLLWVPRVPMPRLGVRAVMYMAQAAFPIYLLHRFVPEEIMPWLSQEVGLSLSKGATDVVAIGGGVVIGLLAACGLRQLARLRLPVWRQLRAVR</sequence>
<evidence type="ECO:0000313" key="3">
    <source>
        <dbReference type="EMBL" id="MQY43041.1"/>
    </source>
</evidence>
<feature type="transmembrane region" description="Helical" evidence="1">
    <location>
        <begin position="576"/>
        <end position="593"/>
    </location>
</feature>
<keyword evidence="4" id="KW-1185">Reference proteome</keyword>
<feature type="transmembrane region" description="Helical" evidence="1">
    <location>
        <begin position="620"/>
        <end position="640"/>
    </location>
</feature>
<dbReference type="EMBL" id="WIXK01000005">
    <property type="protein sequence ID" value="MQY43041.1"/>
    <property type="molecule type" value="Genomic_DNA"/>
</dbReference>
<dbReference type="InterPro" id="IPR000873">
    <property type="entry name" value="AMP-dep_synth/lig_dom"/>
</dbReference>
<accession>A0A844AYL7</accession>
<evidence type="ECO:0000259" key="2">
    <source>
        <dbReference type="Pfam" id="PF00501"/>
    </source>
</evidence>
<organism evidence="3 4">
    <name type="scientific">Tritonibacter aquimaris</name>
    <dbReference type="NCBI Taxonomy" id="2663379"/>
    <lineage>
        <taxon>Bacteria</taxon>
        <taxon>Pseudomonadati</taxon>
        <taxon>Pseudomonadota</taxon>
        <taxon>Alphaproteobacteria</taxon>
        <taxon>Rhodobacterales</taxon>
        <taxon>Paracoccaceae</taxon>
        <taxon>Tritonibacter</taxon>
    </lineage>
</organism>
<feature type="transmembrane region" description="Helical" evidence="1">
    <location>
        <begin position="732"/>
        <end position="748"/>
    </location>
</feature>
<evidence type="ECO:0000313" key="4">
    <source>
        <dbReference type="Proteomes" id="UP000436694"/>
    </source>
</evidence>
<feature type="transmembrane region" description="Helical" evidence="1">
    <location>
        <begin position="760"/>
        <end position="778"/>
    </location>
</feature>
<feature type="domain" description="AMP-dependent synthetase/ligase" evidence="2">
    <location>
        <begin position="107"/>
        <end position="319"/>
    </location>
</feature>
<gene>
    <name evidence="3" type="ORF">GG681_10355</name>
</gene>
<keyword evidence="1" id="KW-0472">Membrane</keyword>
<dbReference type="Pfam" id="PF00501">
    <property type="entry name" value="AMP-binding"/>
    <property type="match status" value="1"/>
</dbReference>
<dbReference type="Gene3D" id="3.40.50.12780">
    <property type="entry name" value="N-terminal domain of ligase-like"/>
    <property type="match status" value="2"/>
</dbReference>
<feature type="transmembrane region" description="Helical" evidence="1">
    <location>
        <begin position="652"/>
        <end position="670"/>
    </location>
</feature>
<dbReference type="InterPro" id="IPR036736">
    <property type="entry name" value="ACP-like_sf"/>
</dbReference>
<reference evidence="3 4" key="1">
    <citation type="submission" date="2019-10" db="EMBL/GenBank/DDBJ databases">
        <title>Epibacterium sp. nov., isolated from seawater.</title>
        <authorList>
            <person name="Zhang X."/>
            <person name="Li N."/>
        </authorList>
    </citation>
    <scope>NUCLEOTIDE SEQUENCE [LARGE SCALE GENOMIC DNA]</scope>
    <source>
        <strain evidence="3 4">SM1969</strain>
    </source>
</reference>
<dbReference type="RefSeq" id="WP_153547835.1">
    <property type="nucleotide sequence ID" value="NZ_WIXK01000005.1"/>
</dbReference>
<protein>
    <submittedName>
        <fullName evidence="3">AMP-binding protein</fullName>
    </submittedName>
</protein>
<feature type="transmembrane region" description="Helical" evidence="1">
    <location>
        <begin position="538"/>
        <end position="556"/>
    </location>
</feature>
<comment type="caution">
    <text evidence="3">The sequence shown here is derived from an EMBL/GenBank/DDBJ whole genome shotgun (WGS) entry which is preliminary data.</text>
</comment>
<dbReference type="InterPro" id="IPR042099">
    <property type="entry name" value="ANL_N_sf"/>
</dbReference>
<feature type="transmembrane region" description="Helical" evidence="1">
    <location>
        <begin position="682"/>
        <end position="701"/>
    </location>
</feature>
<dbReference type="SUPFAM" id="SSF47336">
    <property type="entry name" value="ACP-like"/>
    <property type="match status" value="1"/>
</dbReference>
<name>A0A844AYL7_9RHOB</name>
<proteinExistence type="predicted"/>
<keyword evidence="1" id="KW-1133">Transmembrane helix</keyword>
<dbReference type="PANTHER" id="PTHR43767:SF10">
    <property type="entry name" value="SURFACTIN SYNTHASE SUBUNIT 1"/>
    <property type="match status" value="1"/>
</dbReference>
<feature type="transmembrane region" description="Helical" evidence="1">
    <location>
        <begin position="708"/>
        <end position="726"/>
    </location>
</feature>
<feature type="transmembrane region" description="Helical" evidence="1">
    <location>
        <begin position="798"/>
        <end position="818"/>
    </location>
</feature>
<dbReference type="Proteomes" id="UP000436694">
    <property type="component" value="Unassembled WGS sequence"/>
</dbReference>
<dbReference type="InterPro" id="IPR050237">
    <property type="entry name" value="ATP-dep_AMP-bd_enzyme"/>
</dbReference>
<keyword evidence="1" id="KW-0812">Transmembrane</keyword>
<dbReference type="SUPFAM" id="SSF56801">
    <property type="entry name" value="Acetyl-CoA synthetase-like"/>
    <property type="match status" value="1"/>
</dbReference>
<dbReference type="PANTHER" id="PTHR43767">
    <property type="entry name" value="LONG-CHAIN-FATTY-ACID--COA LIGASE"/>
    <property type="match status" value="1"/>
</dbReference>
<evidence type="ECO:0000256" key="1">
    <source>
        <dbReference type="SAM" id="Phobius"/>
    </source>
</evidence>